<feature type="compositionally biased region" description="Acidic residues" evidence="1">
    <location>
        <begin position="141"/>
        <end position="159"/>
    </location>
</feature>
<dbReference type="EMBL" id="SDMP01000002">
    <property type="protein sequence ID" value="RYR74629.1"/>
    <property type="molecule type" value="Genomic_DNA"/>
</dbReference>
<evidence type="ECO:0000313" key="2">
    <source>
        <dbReference type="EMBL" id="RYR74629.1"/>
    </source>
</evidence>
<reference evidence="2 3" key="1">
    <citation type="submission" date="2019-01" db="EMBL/GenBank/DDBJ databases">
        <title>Sequencing of cultivated peanut Arachis hypogaea provides insights into genome evolution and oil improvement.</title>
        <authorList>
            <person name="Chen X."/>
        </authorList>
    </citation>
    <scope>NUCLEOTIDE SEQUENCE [LARGE SCALE GENOMIC DNA]</scope>
    <source>
        <strain evidence="3">cv. Fuhuasheng</strain>
        <tissue evidence="2">Leaves</tissue>
    </source>
</reference>
<keyword evidence="3" id="KW-1185">Reference proteome</keyword>
<proteinExistence type="predicted"/>
<gene>
    <name evidence="2" type="ORF">Ahy_A02g009353</name>
</gene>
<feature type="compositionally biased region" description="Low complexity" evidence="1">
    <location>
        <begin position="34"/>
        <end position="61"/>
    </location>
</feature>
<protein>
    <recommendedName>
        <fullName evidence="4">BED-type domain-containing protein</fullName>
    </recommendedName>
</protein>
<name>A0A445EGR6_ARAHY</name>
<evidence type="ECO:0000313" key="3">
    <source>
        <dbReference type="Proteomes" id="UP000289738"/>
    </source>
</evidence>
<sequence>MAFCTAVIFNVDYNLLTPVMDGSINQEAVVDNNASVSNNSPANPLNSNDAANPNPPSSNNSQSQGSFNLREKIDLAWKYVALQVVNGRPQYQCMFCLQVFNGGGIHKIKKHLAKITRDVKKYPKVLYDSNKSKRKVSFSEEGSDEIEDEIDEAIGQEKQ</sequence>
<dbReference type="Proteomes" id="UP000289738">
    <property type="component" value="Chromosome A02"/>
</dbReference>
<accession>A0A445EGR6</accession>
<organism evidence="2 3">
    <name type="scientific">Arachis hypogaea</name>
    <name type="common">Peanut</name>
    <dbReference type="NCBI Taxonomy" id="3818"/>
    <lineage>
        <taxon>Eukaryota</taxon>
        <taxon>Viridiplantae</taxon>
        <taxon>Streptophyta</taxon>
        <taxon>Embryophyta</taxon>
        <taxon>Tracheophyta</taxon>
        <taxon>Spermatophyta</taxon>
        <taxon>Magnoliopsida</taxon>
        <taxon>eudicotyledons</taxon>
        <taxon>Gunneridae</taxon>
        <taxon>Pentapetalae</taxon>
        <taxon>rosids</taxon>
        <taxon>fabids</taxon>
        <taxon>Fabales</taxon>
        <taxon>Fabaceae</taxon>
        <taxon>Papilionoideae</taxon>
        <taxon>50 kb inversion clade</taxon>
        <taxon>dalbergioids sensu lato</taxon>
        <taxon>Dalbergieae</taxon>
        <taxon>Pterocarpus clade</taxon>
        <taxon>Arachis</taxon>
    </lineage>
</organism>
<dbReference type="AlphaFoldDB" id="A0A445EGR6"/>
<evidence type="ECO:0000256" key="1">
    <source>
        <dbReference type="SAM" id="MobiDB-lite"/>
    </source>
</evidence>
<feature type="region of interest" description="Disordered" evidence="1">
    <location>
        <begin position="131"/>
        <end position="159"/>
    </location>
</feature>
<comment type="caution">
    <text evidence="2">The sequence shown here is derived from an EMBL/GenBank/DDBJ whole genome shotgun (WGS) entry which is preliminary data.</text>
</comment>
<feature type="region of interest" description="Disordered" evidence="1">
    <location>
        <begin position="34"/>
        <end position="65"/>
    </location>
</feature>
<evidence type="ECO:0008006" key="4">
    <source>
        <dbReference type="Google" id="ProtNLM"/>
    </source>
</evidence>